<keyword evidence="3" id="KW-1185">Reference proteome</keyword>
<evidence type="ECO:0000313" key="2">
    <source>
        <dbReference type="EMBL" id="CAH1428799.1"/>
    </source>
</evidence>
<name>A0AAU9MLM9_9ASTR</name>
<proteinExistence type="predicted"/>
<feature type="compositionally biased region" description="Low complexity" evidence="1">
    <location>
        <begin position="53"/>
        <end position="68"/>
    </location>
</feature>
<feature type="compositionally biased region" description="Basic residues" evidence="1">
    <location>
        <begin position="10"/>
        <end position="20"/>
    </location>
</feature>
<evidence type="ECO:0000313" key="3">
    <source>
        <dbReference type="Proteomes" id="UP001157418"/>
    </source>
</evidence>
<reference evidence="2 3" key="1">
    <citation type="submission" date="2022-01" db="EMBL/GenBank/DDBJ databases">
        <authorList>
            <person name="Xiong W."/>
            <person name="Schranz E."/>
        </authorList>
    </citation>
    <scope>NUCLEOTIDE SEQUENCE [LARGE SCALE GENOMIC DNA]</scope>
</reference>
<gene>
    <name evidence="2" type="ORF">LVIROSA_LOCUS15703</name>
</gene>
<dbReference type="EMBL" id="CAKMRJ010002223">
    <property type="protein sequence ID" value="CAH1428799.1"/>
    <property type="molecule type" value="Genomic_DNA"/>
</dbReference>
<dbReference type="AlphaFoldDB" id="A0AAU9MLM9"/>
<evidence type="ECO:0000256" key="1">
    <source>
        <dbReference type="SAM" id="MobiDB-lite"/>
    </source>
</evidence>
<accession>A0AAU9MLM9</accession>
<sequence>MQQKTSQVKNQRRVPKHKTKGGAQAVNDGDEVNEGNQGNAVNEGDEVNEGDQAVNDDGGAVNDGGEAVNEMHVQQHYDEVELTPLEFDASGNGEPSQVHVQQQEAIETPIATLLKKIKRKKSERIIKLKLGKIVGDVDAPGNLEAKPLTLE</sequence>
<dbReference type="Proteomes" id="UP001157418">
    <property type="component" value="Unassembled WGS sequence"/>
</dbReference>
<protein>
    <submittedName>
        <fullName evidence="2">Uncharacterized protein</fullName>
    </submittedName>
</protein>
<comment type="caution">
    <text evidence="2">The sequence shown here is derived from an EMBL/GenBank/DDBJ whole genome shotgun (WGS) entry which is preliminary data.</text>
</comment>
<feature type="region of interest" description="Disordered" evidence="1">
    <location>
        <begin position="1"/>
        <end position="73"/>
    </location>
</feature>
<organism evidence="2 3">
    <name type="scientific">Lactuca virosa</name>
    <dbReference type="NCBI Taxonomy" id="75947"/>
    <lineage>
        <taxon>Eukaryota</taxon>
        <taxon>Viridiplantae</taxon>
        <taxon>Streptophyta</taxon>
        <taxon>Embryophyta</taxon>
        <taxon>Tracheophyta</taxon>
        <taxon>Spermatophyta</taxon>
        <taxon>Magnoliopsida</taxon>
        <taxon>eudicotyledons</taxon>
        <taxon>Gunneridae</taxon>
        <taxon>Pentapetalae</taxon>
        <taxon>asterids</taxon>
        <taxon>campanulids</taxon>
        <taxon>Asterales</taxon>
        <taxon>Asteraceae</taxon>
        <taxon>Cichorioideae</taxon>
        <taxon>Cichorieae</taxon>
        <taxon>Lactucinae</taxon>
        <taxon>Lactuca</taxon>
    </lineage>
</organism>